<keyword evidence="2" id="KW-1185">Reference proteome</keyword>
<accession>A0A564YNI7</accession>
<proteinExistence type="predicted"/>
<evidence type="ECO:0008006" key="3">
    <source>
        <dbReference type="Google" id="ProtNLM"/>
    </source>
</evidence>
<protein>
    <recommendedName>
        <fullName evidence="3">BTB domain-containing protein</fullName>
    </recommendedName>
</protein>
<reference evidence="1 2" key="1">
    <citation type="submission" date="2019-07" db="EMBL/GenBank/DDBJ databases">
        <authorList>
            <person name="Jastrzebski P J."/>
            <person name="Paukszto L."/>
            <person name="Jastrzebski P J."/>
        </authorList>
    </citation>
    <scope>NUCLEOTIDE SEQUENCE [LARGE SCALE GENOMIC DNA]</scope>
    <source>
        <strain evidence="1 2">WMS-il1</strain>
    </source>
</reference>
<gene>
    <name evidence="1" type="ORF">WMSIL1_LOCUS7585</name>
</gene>
<sequence length="295" mass="33482">MRVRREGLDIFINTKEGDEVSAHRIVLSASFPVFGKYLSGNDIVHVRLSRFPHESSNSSSIAKFGIRSRQRLFKTMWSYLKNSPHISLDIGSYMDRTSTFIIQYTSMQQKSGEGPSFGDPSPPKTFINSYHMRQSHPFCSIPLFNSNVSIEIEPVVNVAAAPTTPPAYNLRNPYIRFHQRAAVIGHFASQEKDFQELLSQEDVGNRIPQFLRHMRSLSNETKVDDVKLSLLWVKRFPVNMATCLATYVNGSNLDELAESADKIQELGGLACVHAMLLHSSLMSRLNRCRNWIWST</sequence>
<name>A0A564YNI7_HYMDI</name>
<dbReference type="EMBL" id="CABIJS010000277">
    <property type="protein sequence ID" value="VUZ48094.1"/>
    <property type="molecule type" value="Genomic_DNA"/>
</dbReference>
<organism evidence="1 2">
    <name type="scientific">Hymenolepis diminuta</name>
    <name type="common">Rat tapeworm</name>
    <dbReference type="NCBI Taxonomy" id="6216"/>
    <lineage>
        <taxon>Eukaryota</taxon>
        <taxon>Metazoa</taxon>
        <taxon>Spiralia</taxon>
        <taxon>Lophotrochozoa</taxon>
        <taxon>Platyhelminthes</taxon>
        <taxon>Cestoda</taxon>
        <taxon>Eucestoda</taxon>
        <taxon>Cyclophyllidea</taxon>
        <taxon>Hymenolepididae</taxon>
        <taxon>Hymenolepis</taxon>
    </lineage>
</organism>
<dbReference type="Proteomes" id="UP000321570">
    <property type="component" value="Unassembled WGS sequence"/>
</dbReference>
<evidence type="ECO:0000313" key="2">
    <source>
        <dbReference type="Proteomes" id="UP000321570"/>
    </source>
</evidence>
<evidence type="ECO:0000313" key="1">
    <source>
        <dbReference type="EMBL" id="VUZ48094.1"/>
    </source>
</evidence>
<dbReference type="PANTHER" id="PTHR33327:SF3">
    <property type="entry name" value="RNA-DIRECTED DNA POLYMERASE"/>
    <property type="match status" value="1"/>
</dbReference>
<dbReference type="PANTHER" id="PTHR33327">
    <property type="entry name" value="ENDONUCLEASE"/>
    <property type="match status" value="1"/>
</dbReference>
<dbReference type="AlphaFoldDB" id="A0A564YNI7"/>